<keyword evidence="2" id="KW-1185">Reference proteome</keyword>
<sequence length="109" mass="12667">MVAWIRSDDDLAQSTNTTRFHISQGRHQIFVTVAEYGEKYLKYLNDKNPSPSDDLSTFLTMNQYGPWDTSKKSSVKEIGTIILAITLRTEKEIKEEIKKEIKRKENEEV</sequence>
<dbReference type="EMBL" id="JAAOZQ010000155">
    <property type="protein sequence ID" value="KAF7515911.1"/>
    <property type="molecule type" value="Genomic_DNA"/>
</dbReference>
<dbReference type="Proteomes" id="UP000701341">
    <property type="component" value="Unassembled WGS sequence"/>
</dbReference>
<evidence type="ECO:0000313" key="2">
    <source>
        <dbReference type="Proteomes" id="UP000701341"/>
    </source>
</evidence>
<comment type="caution">
    <text evidence="1">The sequence shown here is derived from an EMBL/GenBank/DDBJ whole genome shotgun (WGS) entry which is preliminary data.</text>
</comment>
<protein>
    <submittedName>
        <fullName evidence="1">Uncharacterized protein</fullName>
    </submittedName>
</protein>
<accession>A0A9P5KXZ5</accession>
<name>A0A9P5KXZ5_PENCR</name>
<gene>
    <name evidence="1" type="ORF">PCG10_002694</name>
</gene>
<organism evidence="1 2">
    <name type="scientific">Penicillium crustosum</name>
    <name type="common">Blue mold fungus</name>
    <dbReference type="NCBI Taxonomy" id="36656"/>
    <lineage>
        <taxon>Eukaryota</taxon>
        <taxon>Fungi</taxon>
        <taxon>Dikarya</taxon>
        <taxon>Ascomycota</taxon>
        <taxon>Pezizomycotina</taxon>
        <taxon>Eurotiomycetes</taxon>
        <taxon>Eurotiomycetidae</taxon>
        <taxon>Eurotiales</taxon>
        <taxon>Aspergillaceae</taxon>
        <taxon>Penicillium</taxon>
    </lineage>
</organism>
<proteinExistence type="predicted"/>
<dbReference type="AlphaFoldDB" id="A0A9P5KXZ5"/>
<evidence type="ECO:0000313" key="1">
    <source>
        <dbReference type="EMBL" id="KAF7515911.1"/>
    </source>
</evidence>
<reference evidence="1" key="1">
    <citation type="submission" date="2020-02" db="EMBL/GenBank/DDBJ databases">
        <authorList>
            <person name="Lichtner F.J."/>
        </authorList>
    </citation>
    <scope>NUCLEOTIDE SEQUENCE</scope>
    <source>
        <strain evidence="1">G10</strain>
    </source>
</reference>